<comment type="caution">
    <text evidence="3">The sequence shown here is derived from an EMBL/GenBank/DDBJ whole genome shotgun (WGS) entry which is preliminary data.</text>
</comment>
<keyword evidence="1" id="KW-0812">Transmembrane</keyword>
<dbReference type="RefSeq" id="WP_345249541.1">
    <property type="nucleotide sequence ID" value="NZ_BAABHD010000084.1"/>
</dbReference>
<evidence type="ECO:0000313" key="3">
    <source>
        <dbReference type="EMBL" id="GAA4469475.1"/>
    </source>
</evidence>
<feature type="transmembrane region" description="Helical" evidence="1">
    <location>
        <begin position="215"/>
        <end position="233"/>
    </location>
</feature>
<keyword evidence="4" id="KW-1185">Reference proteome</keyword>
<feature type="transmembrane region" description="Helical" evidence="1">
    <location>
        <begin position="114"/>
        <end position="132"/>
    </location>
</feature>
<evidence type="ECO:0000313" key="4">
    <source>
        <dbReference type="Proteomes" id="UP001501175"/>
    </source>
</evidence>
<organism evidence="3 4">
    <name type="scientific">Nibrella saemangeumensis</name>
    <dbReference type="NCBI Taxonomy" id="1084526"/>
    <lineage>
        <taxon>Bacteria</taxon>
        <taxon>Pseudomonadati</taxon>
        <taxon>Bacteroidota</taxon>
        <taxon>Cytophagia</taxon>
        <taxon>Cytophagales</taxon>
        <taxon>Spirosomataceae</taxon>
        <taxon>Nibrella</taxon>
    </lineage>
</organism>
<keyword evidence="1" id="KW-1133">Transmembrane helix</keyword>
<dbReference type="Proteomes" id="UP001501175">
    <property type="component" value="Unassembled WGS sequence"/>
</dbReference>
<protein>
    <submittedName>
        <fullName evidence="3">DUF1624 domain-containing protein</fullName>
    </submittedName>
</protein>
<name>A0ABP8NM48_9BACT</name>
<evidence type="ECO:0000259" key="2">
    <source>
        <dbReference type="Pfam" id="PF07786"/>
    </source>
</evidence>
<proteinExistence type="predicted"/>
<feature type="transmembrane region" description="Helical" evidence="1">
    <location>
        <begin position="302"/>
        <end position="325"/>
    </location>
</feature>
<evidence type="ECO:0000256" key="1">
    <source>
        <dbReference type="SAM" id="Phobius"/>
    </source>
</evidence>
<dbReference type="PANTHER" id="PTHR40407">
    <property type="entry name" value="MEMBRANE PROTEIN-LIKE PROTEIN"/>
    <property type="match status" value="1"/>
</dbReference>
<feature type="transmembrane region" description="Helical" evidence="1">
    <location>
        <begin position="181"/>
        <end position="203"/>
    </location>
</feature>
<reference evidence="4" key="1">
    <citation type="journal article" date="2019" name="Int. J. Syst. Evol. Microbiol.">
        <title>The Global Catalogue of Microorganisms (GCM) 10K type strain sequencing project: providing services to taxonomists for standard genome sequencing and annotation.</title>
        <authorList>
            <consortium name="The Broad Institute Genomics Platform"/>
            <consortium name="The Broad Institute Genome Sequencing Center for Infectious Disease"/>
            <person name="Wu L."/>
            <person name="Ma J."/>
        </authorList>
    </citation>
    <scope>NUCLEOTIDE SEQUENCE [LARGE SCALE GENOMIC DNA]</scope>
    <source>
        <strain evidence="4">JCM 17927</strain>
    </source>
</reference>
<feature type="domain" description="Heparan-alpha-glucosaminide N-acetyltransferase catalytic" evidence="2">
    <location>
        <begin position="3"/>
        <end position="216"/>
    </location>
</feature>
<sequence>MNRISSIDFTRGLVMLIMALDHVRDLMHTTSLTQDPTDLSTTTPALFLTRWITHLCAPTFVFLSGTSAYLSLKSQGRIAESARFLRTRGLWLIVLELTVINFSFWFDIHFRTLLWQVIGAIGAGFVILSFLLRVPVRVVGVLGLLIVFGHNLLPNASFAPNGSFVWAWLFQPNIFTVSPRFTLGILYPVIPWLGIMLTGYACGRLFERPLAQRRRLWLAIGVATLSLFTLIRLTNLYGDPVPWAPQKTGLFTVLSFINCTKYPPSLLYTLMTIGISSIVLAVTDGVKNRLTDIVSVYGKVPLFYYLIHWYVIHSAMVVMVLLQGYRWNDLIFGPFRFGRPEAGSGVDLPYIYLIWLGVIVALYPLCKWYSQYKASRRDSRWLRYV</sequence>
<feature type="transmembrane region" description="Helical" evidence="1">
    <location>
        <begin position="350"/>
        <end position="370"/>
    </location>
</feature>
<dbReference type="PANTHER" id="PTHR40407:SF1">
    <property type="entry name" value="HEPARAN-ALPHA-GLUCOSAMINIDE N-ACETYLTRANSFERASE CATALYTIC DOMAIN-CONTAINING PROTEIN"/>
    <property type="match status" value="1"/>
</dbReference>
<dbReference type="EMBL" id="BAABHD010000084">
    <property type="protein sequence ID" value="GAA4469475.1"/>
    <property type="molecule type" value="Genomic_DNA"/>
</dbReference>
<feature type="transmembrane region" description="Helical" evidence="1">
    <location>
        <begin position="144"/>
        <end position="169"/>
    </location>
</feature>
<accession>A0ABP8NM48</accession>
<keyword evidence="1" id="KW-0472">Membrane</keyword>
<feature type="transmembrane region" description="Helical" evidence="1">
    <location>
        <begin position="51"/>
        <end position="70"/>
    </location>
</feature>
<dbReference type="Pfam" id="PF07786">
    <property type="entry name" value="HGSNAT_cat"/>
    <property type="match status" value="1"/>
</dbReference>
<gene>
    <name evidence="3" type="ORF">GCM10023189_56550</name>
</gene>
<dbReference type="InterPro" id="IPR012429">
    <property type="entry name" value="HGSNAT_cat"/>
</dbReference>
<feature type="transmembrane region" description="Helical" evidence="1">
    <location>
        <begin position="265"/>
        <end position="282"/>
    </location>
</feature>
<feature type="transmembrane region" description="Helical" evidence="1">
    <location>
        <begin position="90"/>
        <end position="108"/>
    </location>
</feature>